<dbReference type="AlphaFoldDB" id="A0A4R9LWD6"/>
<dbReference type="EMBL" id="RQHW01000047">
    <property type="protein sequence ID" value="TGN18593.1"/>
    <property type="molecule type" value="Genomic_DNA"/>
</dbReference>
<reference evidence="1" key="1">
    <citation type="journal article" date="2019" name="PLoS Negl. Trop. Dis.">
        <title>Revisiting the worldwide diversity of Leptospira species in the environment.</title>
        <authorList>
            <person name="Vincent A.T."/>
            <person name="Schiettekatte O."/>
            <person name="Bourhy P."/>
            <person name="Veyrier F.J."/>
            <person name="Picardeau M."/>
        </authorList>
    </citation>
    <scope>NUCLEOTIDE SEQUENCE [LARGE SCALE GENOMIC DNA]</scope>
    <source>
        <strain evidence="1">201300427</strain>
    </source>
</reference>
<dbReference type="Proteomes" id="UP000298058">
    <property type="component" value="Unassembled WGS sequence"/>
</dbReference>
<name>A0A4R9LWD6_9LEPT</name>
<accession>A0A4R9LWD6</accession>
<organism evidence="1 2">
    <name type="scientific">Leptospira idonii</name>
    <dbReference type="NCBI Taxonomy" id="1193500"/>
    <lineage>
        <taxon>Bacteria</taxon>
        <taxon>Pseudomonadati</taxon>
        <taxon>Spirochaetota</taxon>
        <taxon>Spirochaetia</taxon>
        <taxon>Leptospirales</taxon>
        <taxon>Leptospiraceae</taxon>
        <taxon>Leptospira</taxon>
    </lineage>
</organism>
<dbReference type="RefSeq" id="WP_135761276.1">
    <property type="nucleotide sequence ID" value="NZ_RQHW01000047.1"/>
</dbReference>
<proteinExistence type="predicted"/>
<sequence length="128" mass="14713">MSKTYSGERIPGTVNYHVFVNEGKAKRELLLDQRRKMDNFLPDSDLGLRNEVAYRISLAILFDYTGDLQLSESNFRDFKKNIERLISEDQWLIHSARIEVFLNQNDEEESLVDYSSFSGVNSSGSAVI</sequence>
<protein>
    <submittedName>
        <fullName evidence="1">Uncharacterized protein</fullName>
    </submittedName>
</protein>
<dbReference type="NCBIfam" id="NF047562">
    <property type="entry name" value="LIC_14007_fam"/>
    <property type="match status" value="1"/>
</dbReference>
<evidence type="ECO:0000313" key="2">
    <source>
        <dbReference type="Proteomes" id="UP000298058"/>
    </source>
</evidence>
<gene>
    <name evidence="1" type="ORF">EHS15_14520</name>
</gene>
<keyword evidence="2" id="KW-1185">Reference proteome</keyword>
<dbReference type="OrthoDB" id="330284at2"/>
<comment type="caution">
    <text evidence="1">The sequence shown here is derived from an EMBL/GenBank/DDBJ whole genome shotgun (WGS) entry which is preliminary data.</text>
</comment>
<evidence type="ECO:0000313" key="1">
    <source>
        <dbReference type="EMBL" id="TGN18593.1"/>
    </source>
</evidence>